<evidence type="ECO:0000313" key="2">
    <source>
        <dbReference type="Proteomes" id="UP000295060"/>
    </source>
</evidence>
<sequence>MTPYENLPGFDTYVLEESWVLDVTARPGSVVFRLDLVLTPEHPRYKLPHPGNNLFYLDGQLVFEKVTDLEWVAQGAPPAIDATGEIDYGHIDTMTWDSGLYELQGDWGEMRVRARAARLVLDDSGSGDRSS</sequence>
<gene>
    <name evidence="1" type="ORF">EV137_7309</name>
</gene>
<dbReference type="Proteomes" id="UP000295060">
    <property type="component" value="Unassembled WGS sequence"/>
</dbReference>
<evidence type="ECO:0000313" key="1">
    <source>
        <dbReference type="EMBL" id="TDW84495.1"/>
    </source>
</evidence>
<protein>
    <submittedName>
        <fullName evidence="1">Uncharacterized protein</fullName>
    </submittedName>
</protein>
<reference evidence="1 2" key="1">
    <citation type="submission" date="2019-03" db="EMBL/GenBank/DDBJ databases">
        <title>Genomic Encyclopedia of Type Strains, Phase III (KMG-III): the genomes of soil and plant-associated and newly described type strains.</title>
        <authorList>
            <person name="Whitman W."/>
        </authorList>
    </citation>
    <scope>NUCLEOTIDE SEQUENCE [LARGE SCALE GENOMIC DNA]</scope>
    <source>
        <strain evidence="1 2">VKMAc-2574</strain>
    </source>
</reference>
<dbReference type="EMBL" id="SODU01000004">
    <property type="protein sequence ID" value="TDW84495.1"/>
    <property type="molecule type" value="Genomic_DNA"/>
</dbReference>
<proteinExistence type="predicted"/>
<organism evidence="1 2">
    <name type="scientific">Kribbella pratensis</name>
    <dbReference type="NCBI Taxonomy" id="2512112"/>
    <lineage>
        <taxon>Bacteria</taxon>
        <taxon>Bacillati</taxon>
        <taxon>Actinomycetota</taxon>
        <taxon>Actinomycetes</taxon>
        <taxon>Propionibacteriales</taxon>
        <taxon>Kribbellaceae</taxon>
        <taxon>Kribbella</taxon>
    </lineage>
</organism>
<name>A0ABY2F7X8_9ACTN</name>
<dbReference type="RefSeq" id="WP_134132624.1">
    <property type="nucleotide sequence ID" value="NZ_SODU01000004.1"/>
</dbReference>
<accession>A0ABY2F7X8</accession>
<comment type="caution">
    <text evidence="1">The sequence shown here is derived from an EMBL/GenBank/DDBJ whole genome shotgun (WGS) entry which is preliminary data.</text>
</comment>
<keyword evidence="2" id="KW-1185">Reference proteome</keyword>